<evidence type="ECO:0000313" key="3">
    <source>
        <dbReference type="Proteomes" id="UP000636479"/>
    </source>
</evidence>
<dbReference type="AlphaFoldDB" id="A0A8H6S0B2"/>
<feature type="compositionally biased region" description="Polar residues" evidence="1">
    <location>
        <begin position="59"/>
        <end position="68"/>
    </location>
</feature>
<sequence>MLNDAQHQWPQPDIKVESHPDFPLLSPPLLPLPSSSLSSTRRRSHPTSPTRAHPYPRSRLQNSNNMATTPAYWASPRSNTRRASDGNQQLVYDHSPYSIYPDTSDEQHHRLSPSSGSSGTSSLTGAPSQYPTPFLDPSSSATYYARDSPESLSPPSPFSAPEFNDGFPPNYASTTSYPQHESDVRLLRKRLRELEQANRRAMEQIKVLESRLASGQRLASPSIPTNPTFHASWKARTEARIRQFCSLNRAGNALCAWHDSRRERRVHPPRMAPAGYLNCGCTYEEALFEESLARHHVGSYLPGETQRYNYRDGDFERDPTSGDWLPGEGPSMWEHNAPNPRRDRR</sequence>
<dbReference type="EMBL" id="JACAZF010000016">
    <property type="protein sequence ID" value="KAF7289973.1"/>
    <property type="molecule type" value="Genomic_DNA"/>
</dbReference>
<proteinExistence type="predicted"/>
<feature type="compositionally biased region" description="Basic and acidic residues" evidence="1">
    <location>
        <begin position="309"/>
        <end position="320"/>
    </location>
</feature>
<reference evidence="2" key="1">
    <citation type="submission" date="2020-05" db="EMBL/GenBank/DDBJ databases">
        <title>Mycena genomes resolve the evolution of fungal bioluminescence.</title>
        <authorList>
            <person name="Tsai I.J."/>
        </authorList>
    </citation>
    <scope>NUCLEOTIDE SEQUENCE</scope>
    <source>
        <strain evidence="2">171206Taipei</strain>
    </source>
</reference>
<gene>
    <name evidence="2" type="ORF">MIND_01372600</name>
</gene>
<dbReference type="GeneID" id="59352662"/>
<protein>
    <submittedName>
        <fullName evidence="2">Uncharacterized protein</fullName>
    </submittedName>
</protein>
<dbReference type="Proteomes" id="UP000636479">
    <property type="component" value="Unassembled WGS sequence"/>
</dbReference>
<accession>A0A8H6S0B2</accession>
<name>A0A8H6S0B2_9AGAR</name>
<feature type="compositionally biased region" description="Low complexity" evidence="1">
    <location>
        <begin position="112"/>
        <end position="128"/>
    </location>
</feature>
<feature type="region of interest" description="Disordered" evidence="1">
    <location>
        <begin position="1"/>
        <end position="183"/>
    </location>
</feature>
<evidence type="ECO:0000256" key="1">
    <source>
        <dbReference type="SAM" id="MobiDB-lite"/>
    </source>
</evidence>
<keyword evidence="3" id="KW-1185">Reference proteome</keyword>
<feature type="region of interest" description="Disordered" evidence="1">
    <location>
        <begin position="308"/>
        <end position="345"/>
    </location>
</feature>
<dbReference type="RefSeq" id="XP_037213702.1">
    <property type="nucleotide sequence ID" value="XM_037370146.1"/>
</dbReference>
<evidence type="ECO:0000313" key="2">
    <source>
        <dbReference type="EMBL" id="KAF7289973.1"/>
    </source>
</evidence>
<dbReference type="OrthoDB" id="3222060at2759"/>
<organism evidence="2 3">
    <name type="scientific">Mycena indigotica</name>
    <dbReference type="NCBI Taxonomy" id="2126181"/>
    <lineage>
        <taxon>Eukaryota</taxon>
        <taxon>Fungi</taxon>
        <taxon>Dikarya</taxon>
        <taxon>Basidiomycota</taxon>
        <taxon>Agaricomycotina</taxon>
        <taxon>Agaricomycetes</taxon>
        <taxon>Agaricomycetidae</taxon>
        <taxon>Agaricales</taxon>
        <taxon>Marasmiineae</taxon>
        <taxon>Mycenaceae</taxon>
        <taxon>Mycena</taxon>
    </lineage>
</organism>
<comment type="caution">
    <text evidence="2">The sequence shown here is derived from an EMBL/GenBank/DDBJ whole genome shotgun (WGS) entry which is preliminary data.</text>
</comment>